<keyword evidence="5" id="KW-1185">Reference proteome</keyword>
<reference evidence="4 5" key="1">
    <citation type="journal article" date="2018" name="Sci. Rep.">
        <title>Comparative analysis of the Pocillopora damicornis genome highlights role of immune system in coral evolution.</title>
        <authorList>
            <person name="Cunning R."/>
            <person name="Bay R.A."/>
            <person name="Gillette P."/>
            <person name="Baker A.C."/>
            <person name="Traylor-Knowles N."/>
        </authorList>
    </citation>
    <scope>NUCLEOTIDE SEQUENCE [LARGE SCALE GENOMIC DNA]</scope>
    <source>
        <strain evidence="4">RSMAS</strain>
        <tissue evidence="4">Whole animal</tissue>
    </source>
</reference>
<dbReference type="GO" id="GO:0046872">
    <property type="term" value="F:metal ion binding"/>
    <property type="evidence" value="ECO:0007669"/>
    <property type="project" value="InterPro"/>
</dbReference>
<evidence type="ECO:0000259" key="3">
    <source>
        <dbReference type="SMART" id="SM00892"/>
    </source>
</evidence>
<dbReference type="EMBL" id="RCHS01004219">
    <property type="protein sequence ID" value="RMX36756.1"/>
    <property type="molecule type" value="Genomic_DNA"/>
</dbReference>
<dbReference type="SMART" id="SM00477">
    <property type="entry name" value="NUC"/>
    <property type="match status" value="1"/>
</dbReference>
<dbReference type="InterPro" id="IPR044929">
    <property type="entry name" value="DNA/RNA_non-sp_Endonuclease_sf"/>
</dbReference>
<feature type="domain" description="DNA/RNA non-specific endonuclease/pyrophosphatase/phosphodiesterase" evidence="3">
    <location>
        <begin position="1491"/>
        <end position="1700"/>
    </location>
</feature>
<evidence type="ECO:0000313" key="4">
    <source>
        <dbReference type="EMBL" id="RMX36756.1"/>
    </source>
</evidence>
<evidence type="ECO:0000259" key="2">
    <source>
        <dbReference type="SMART" id="SM00477"/>
    </source>
</evidence>
<feature type="domain" description="ENPP1-3/EXOG-like endonuclease/phosphodiesterase" evidence="2">
    <location>
        <begin position="895"/>
        <end position="1111"/>
    </location>
</feature>
<dbReference type="Gene3D" id="3.40.570.10">
    <property type="entry name" value="Extracellular Endonuclease, subunit A"/>
    <property type="match status" value="6"/>
</dbReference>
<dbReference type="OrthoDB" id="69221at2759"/>
<dbReference type="GO" id="GO:0003676">
    <property type="term" value="F:nucleic acid binding"/>
    <property type="evidence" value="ECO:0007669"/>
    <property type="project" value="InterPro"/>
</dbReference>
<dbReference type="Pfam" id="PF01223">
    <property type="entry name" value="Endonuclease_NS"/>
    <property type="match status" value="6"/>
</dbReference>
<feature type="domain" description="DNA/RNA non-specific endonuclease/pyrophosphatase/phosphodiesterase" evidence="3">
    <location>
        <begin position="894"/>
        <end position="1111"/>
    </location>
</feature>
<dbReference type="SUPFAM" id="SSF54060">
    <property type="entry name" value="His-Me finger endonucleases"/>
    <property type="match status" value="6"/>
</dbReference>
<evidence type="ECO:0000313" key="5">
    <source>
        <dbReference type="Proteomes" id="UP000275408"/>
    </source>
</evidence>
<gene>
    <name evidence="4" type="ORF">pdam_00023131</name>
</gene>
<sequence>MEAFHVNILHVLLMLGLIAANILYGNPLQRKLEKGNRQYVTRNQNTVYPGNGNLCYRNNFSGNEPPVGLRSPMNFFIGYICQKDDQEYEHGTHYGTMFDGQFGIPVYSAYTLTEDKVDFKEWTRPKWKQTKGIEEQGSDEIYPTPRYHRGHLAPAHSLSDMGYRDAGFRSTFVHTNAVPQRPALNSGQWSQYERRIRDYAVNHCTKDDGTLYLLTGSSFVHWIPHTDHFMAKKPSKASKLADEDLPQVPVITIPSSLWTAGCCVRGGTAVENFAVFGANAEDPREQYTSQLSVDALQRALTTNKARGETEDEVRLFPAFPNCMDDTKEEQGSDEIYPSLPFHRGHLAPAHTLSDTGYNGAGFRSTFVYTNAVPQRPAFNSGQWSQYERMIRDYATDYCTKGDGTLYLLTGTSFVNWDPDTDRYDINDPSGQPKLANGDLPQFPSITVPSSLWTAGCCVKDGDAVGNFAVFGNNRVDPKETFTQQVSMGKLHEVIKGDIASGKPQKVKLFPAFPGNRQDISGNRKTVYDGNADECYRKNFAGNLPPVGLRDPMSFKIRYICQKDNRYDGTHYGTMFDKQFGIPVYSAYTLTEDKVNFKEWPRPEWRQTQGIEEQGSDEIYPSLPFHRGHLAPARTLSDTGHSGAGFRSTFVYTNAVPQRPTFNSGQWSKYERLIRDYAVNRCTKGDGTLYLLTGSSFMHWIPKTDYFKVKNPRKALKLANEDLPQIPAITVPSSLWTAGCCVKENPSKLYTGPMSMDTLQRALTTDKARGETEDEVNLFPAFPGCMDDANEMDAIIVKSLLFLLIFGLVESNVVEGGPHPMKHKTGKRDGRFLIGNSLKAHDVPGLRKSVQNDCENTHVKEFFPSGTLPVGLRDNQERMVLICQQKNRKKFSLEKETFYTSLFDQGRGIPVYSAYKLTSDNTNYERRCRPTWQENEGIRNQVGKDTYPPAPWQRGHLAPAHTLSSDKVAFRSTFRYTNAFPQRPSFNAGEWSKFEKRIRKYAEVCTKDDKGVLYLLSGTAFINVDAHIEMDKNGKVIVSSDNHIEKLPGEGDNDEIYVPKSVWTAGCCVGTSSPNHAIESFAVIGLMAADVVDGNPLQRKLKKVFPPGNRQDITGNRKTVYPGNGVECYRKNFAGNEPPVGLRDPMNFKIRYICQKDLREDGDGTHYGTMFDKQFGIPVFSAYTLTEDNVDFKEWTRPKWRQTEGIEEQGSDEIYPSLPFHRGHLAPAYTLSDTGHSGAGFRSTFVYTNAVPQRPVLNSGQWSQYEKRIRDYAVNHCTKNDGTLYLLTGSSFVRRNPDTDQFKAKKPSKALKLANTDLPGFPAITVPSSLWTAGCCVRGGAAVGNFAVFGNNEEDPRKLYTSQLLMSTLQEALTTDKARGKTGDEVKLFPAFQGCMNDANHVQLGGIKRRRVSNSICDFSGLNFTSSGANGRAVLRNSTEQEENHIKLFRRSVHDPYQACFRQFFVNNQPPAGLRKNLNSIRYICQQIAGSQDVFYATMFDENQGIAVYAGYKLDQGTINFGQAPGGTRGWKREPGILRQGSDNIYQNQPFQKGHLVPAETYSSSEERLCSTYRHTNAVPQVGAFNGGQWSQYERKIRIYAQNTCVQNNRVLFLLTGTSFVQVQNNQLQVTLLQPNQLGPVQNYPSITIPISMWTAGCCVAPNGQAESFAVIGNNDANQLPFISQISLAQLQNILTTDVTRSGLGGPEVNLFPGLANCVNNNAAQLPQAAAGG</sequence>
<feature type="domain" description="DNA/RNA non-specific endonuclease/pyrophosphatase/phosphodiesterase" evidence="3">
    <location>
        <begin position="1162"/>
        <end position="1383"/>
    </location>
</feature>
<comment type="caution">
    <text evidence="4">The sequence shown here is derived from an EMBL/GenBank/DDBJ whole genome shotgun (WGS) entry which is preliminary data.</text>
</comment>
<proteinExistence type="predicted"/>
<dbReference type="Proteomes" id="UP000275408">
    <property type="component" value="Unassembled WGS sequence"/>
</dbReference>
<feature type="signal peptide" evidence="1">
    <location>
        <begin position="1"/>
        <end position="20"/>
    </location>
</feature>
<feature type="chain" id="PRO_5018237525" description="DNA/RNA non-specific endonuclease domain-containing protein" evidence="1">
    <location>
        <begin position="21"/>
        <end position="1732"/>
    </location>
</feature>
<dbReference type="SMART" id="SM00892">
    <property type="entry name" value="Endonuclease_NS"/>
    <property type="match status" value="6"/>
</dbReference>
<feature type="domain" description="DNA/RNA non-specific endonuclease/pyrophosphatase/phosphodiesterase" evidence="3">
    <location>
        <begin position="567"/>
        <end position="744"/>
    </location>
</feature>
<name>A0A3M6T5Q3_POCDA</name>
<keyword evidence="1" id="KW-0732">Signal</keyword>
<feature type="domain" description="DNA/RNA non-specific endonuclease/pyrophosphatase/phosphodiesterase" evidence="3">
    <location>
        <begin position="90"/>
        <end position="311"/>
    </location>
</feature>
<dbReference type="GO" id="GO:0016787">
    <property type="term" value="F:hydrolase activity"/>
    <property type="evidence" value="ECO:0007669"/>
    <property type="project" value="InterPro"/>
</dbReference>
<dbReference type="InterPro" id="IPR039015">
    <property type="entry name" value="ENDOD1"/>
</dbReference>
<organism evidence="4 5">
    <name type="scientific">Pocillopora damicornis</name>
    <name type="common">Cauliflower coral</name>
    <name type="synonym">Millepora damicornis</name>
    <dbReference type="NCBI Taxonomy" id="46731"/>
    <lineage>
        <taxon>Eukaryota</taxon>
        <taxon>Metazoa</taxon>
        <taxon>Cnidaria</taxon>
        <taxon>Anthozoa</taxon>
        <taxon>Hexacorallia</taxon>
        <taxon>Scleractinia</taxon>
        <taxon>Astrocoeniina</taxon>
        <taxon>Pocilloporidae</taxon>
        <taxon>Pocillopora</taxon>
    </lineage>
</organism>
<dbReference type="InterPro" id="IPR001604">
    <property type="entry name" value="Endo_G_ENPP1-like_dom"/>
</dbReference>
<dbReference type="InterPro" id="IPR044925">
    <property type="entry name" value="His-Me_finger_sf"/>
</dbReference>
<dbReference type="PANTHER" id="PTHR21472:SF7">
    <property type="entry name" value="ENDONUCLEASE G, MITOCHONDRIAL-LIKE ISOFORM X2"/>
    <property type="match status" value="1"/>
</dbReference>
<dbReference type="PANTHER" id="PTHR21472">
    <property type="entry name" value="ENDONUCLEASE DOMAIN-CONTAINING 1 PROTEIN ENDOD1"/>
    <property type="match status" value="1"/>
</dbReference>
<dbReference type="InterPro" id="IPR020821">
    <property type="entry name" value="ENPP1-3/EXOG-like_nuc-like"/>
</dbReference>
<evidence type="ECO:0000256" key="1">
    <source>
        <dbReference type="SAM" id="SignalP"/>
    </source>
</evidence>
<protein>
    <recommendedName>
        <fullName evidence="6">DNA/RNA non-specific endonuclease domain-containing protein</fullName>
    </recommendedName>
</protein>
<accession>A0A3M6T5Q3</accession>
<feature type="domain" description="DNA/RNA non-specific endonuclease/pyrophosphatase/phosphodiesterase" evidence="3">
    <location>
        <begin position="315"/>
        <end position="505"/>
    </location>
</feature>
<evidence type="ECO:0008006" key="6">
    <source>
        <dbReference type="Google" id="ProtNLM"/>
    </source>
</evidence>